<proteinExistence type="predicted"/>
<dbReference type="Proteomes" id="UP000317122">
    <property type="component" value="Unassembled WGS sequence"/>
</dbReference>
<dbReference type="OrthoDB" id="8281686at2"/>
<protein>
    <submittedName>
        <fullName evidence="1">Uncharacterized protein</fullName>
    </submittedName>
</protein>
<dbReference type="AlphaFoldDB" id="A0A562N772"/>
<evidence type="ECO:0000313" key="1">
    <source>
        <dbReference type="EMBL" id="TWI28029.1"/>
    </source>
</evidence>
<dbReference type="RefSeq" id="WP_145721504.1">
    <property type="nucleotide sequence ID" value="NZ_BSPF01000103.1"/>
</dbReference>
<organism evidence="1 2">
    <name type="scientific">Mesorhizobium tianshanense</name>
    <dbReference type="NCBI Taxonomy" id="39844"/>
    <lineage>
        <taxon>Bacteria</taxon>
        <taxon>Pseudomonadati</taxon>
        <taxon>Pseudomonadota</taxon>
        <taxon>Alphaproteobacteria</taxon>
        <taxon>Hyphomicrobiales</taxon>
        <taxon>Phyllobacteriaceae</taxon>
        <taxon>Mesorhizobium</taxon>
    </lineage>
</organism>
<accession>A0A562N772</accession>
<sequence length="143" mass="16201">MKHQTLDQLQTIAEVKLSATYPTMTRRQRIERWAELLEQNPQRCLGALTGTEYLAPEARAVARGAGSPITVAYEDPVLRAEGLKDDTYGEAKRFFEVSDWQLHDIVCHCHVGATMQARWAAARVRRTINGNRFLAWLRAALAH</sequence>
<keyword evidence="2" id="KW-1185">Reference proteome</keyword>
<comment type="caution">
    <text evidence="1">The sequence shown here is derived from an EMBL/GenBank/DDBJ whole genome shotgun (WGS) entry which is preliminary data.</text>
</comment>
<name>A0A562N772_9HYPH</name>
<dbReference type="EMBL" id="VLKT01000041">
    <property type="protein sequence ID" value="TWI28029.1"/>
    <property type="molecule type" value="Genomic_DNA"/>
</dbReference>
<reference evidence="1 2" key="1">
    <citation type="journal article" date="2015" name="Stand. Genomic Sci.">
        <title>Genomic Encyclopedia of Bacterial and Archaeal Type Strains, Phase III: the genomes of soil and plant-associated and newly described type strains.</title>
        <authorList>
            <person name="Whitman W.B."/>
            <person name="Woyke T."/>
            <person name="Klenk H.P."/>
            <person name="Zhou Y."/>
            <person name="Lilburn T.G."/>
            <person name="Beck B.J."/>
            <person name="De Vos P."/>
            <person name="Vandamme P."/>
            <person name="Eisen J.A."/>
            <person name="Garrity G."/>
            <person name="Hugenholtz P."/>
            <person name="Kyrpides N.C."/>
        </authorList>
    </citation>
    <scope>NUCLEOTIDE SEQUENCE [LARGE SCALE GENOMIC DNA]</scope>
    <source>
        <strain evidence="1 2">CGMCC 1.2546</strain>
    </source>
</reference>
<evidence type="ECO:0000313" key="2">
    <source>
        <dbReference type="Proteomes" id="UP000317122"/>
    </source>
</evidence>
<gene>
    <name evidence="1" type="ORF">IQ26_05505</name>
</gene>